<evidence type="ECO:0000313" key="3">
    <source>
        <dbReference type="Proteomes" id="UP001231924"/>
    </source>
</evidence>
<dbReference type="Pfam" id="PF08241">
    <property type="entry name" value="Methyltransf_11"/>
    <property type="match status" value="1"/>
</dbReference>
<dbReference type="InterPro" id="IPR013216">
    <property type="entry name" value="Methyltransf_11"/>
</dbReference>
<reference evidence="2 3" key="1">
    <citation type="submission" date="2023-06" db="EMBL/GenBank/DDBJ databases">
        <title>Actinomycetospora Odt1-22.</title>
        <authorList>
            <person name="Supong K."/>
        </authorList>
    </citation>
    <scope>NUCLEOTIDE SEQUENCE [LARGE SCALE GENOMIC DNA]</scope>
    <source>
        <strain evidence="2 3">Odt1-22</strain>
    </source>
</reference>
<keyword evidence="2" id="KW-0489">Methyltransferase</keyword>
<gene>
    <name evidence="2" type="ORF">QRT03_24420</name>
</gene>
<evidence type="ECO:0000259" key="1">
    <source>
        <dbReference type="Pfam" id="PF08241"/>
    </source>
</evidence>
<feature type="domain" description="Methyltransferase type 11" evidence="1">
    <location>
        <begin position="82"/>
        <end position="159"/>
    </location>
</feature>
<proteinExistence type="predicted"/>
<dbReference type="GO" id="GO:0008168">
    <property type="term" value="F:methyltransferase activity"/>
    <property type="evidence" value="ECO:0007669"/>
    <property type="project" value="UniProtKB-KW"/>
</dbReference>
<dbReference type="Gene3D" id="3.40.50.150">
    <property type="entry name" value="Vaccinia Virus protein VP39"/>
    <property type="match status" value="1"/>
</dbReference>
<dbReference type="RefSeq" id="WP_286055710.1">
    <property type="nucleotide sequence ID" value="NZ_JASVWF010000006.1"/>
</dbReference>
<dbReference type="EMBL" id="JASVWF010000006">
    <property type="protein sequence ID" value="MDL5159133.1"/>
    <property type="molecule type" value="Genomic_DNA"/>
</dbReference>
<dbReference type="SUPFAM" id="SSF53335">
    <property type="entry name" value="S-adenosyl-L-methionine-dependent methyltransferases"/>
    <property type="match status" value="1"/>
</dbReference>
<dbReference type="CDD" id="cd02440">
    <property type="entry name" value="AdoMet_MTases"/>
    <property type="match status" value="1"/>
</dbReference>
<comment type="caution">
    <text evidence="2">The sequence shown here is derived from an EMBL/GenBank/DDBJ whole genome shotgun (WGS) entry which is preliminary data.</text>
</comment>
<accession>A0ABT7MII4</accession>
<name>A0ABT7MII4_9PSEU</name>
<organism evidence="2 3">
    <name type="scientific">Actinomycetospora termitidis</name>
    <dbReference type="NCBI Taxonomy" id="3053470"/>
    <lineage>
        <taxon>Bacteria</taxon>
        <taxon>Bacillati</taxon>
        <taxon>Actinomycetota</taxon>
        <taxon>Actinomycetes</taxon>
        <taxon>Pseudonocardiales</taxon>
        <taxon>Pseudonocardiaceae</taxon>
        <taxon>Actinomycetospora</taxon>
    </lineage>
</organism>
<dbReference type="InterPro" id="IPR029063">
    <property type="entry name" value="SAM-dependent_MTases_sf"/>
</dbReference>
<sequence>MTTLEQRPTAAPAQAAPHPVVGETPMARVFPEYGAGGFTRLDGTVEFYFRVNALMRPTDTVVDLGAGRGKFLEDPVPARRELQRLRPRCAELVGLDVDPAVRENPALTRAEVYDPDATFPLADASVDMIVSNWTFEHVANPEVLAAEVDRVLRPGGWLCARTPRKWGVVGMSARLVPNVLHHRALRRLQPAKQERDTFPVAYELNSREAIRRWFPEHRFDHHVYAMSAEPAYVGGSTTAMRALLGVNKVLPSAAGATLMVFLRKR</sequence>
<protein>
    <submittedName>
        <fullName evidence="2">Class I SAM-dependent methyltransferase</fullName>
    </submittedName>
</protein>
<keyword evidence="3" id="KW-1185">Reference proteome</keyword>
<dbReference type="Proteomes" id="UP001231924">
    <property type="component" value="Unassembled WGS sequence"/>
</dbReference>
<dbReference type="GO" id="GO:0032259">
    <property type="term" value="P:methylation"/>
    <property type="evidence" value="ECO:0007669"/>
    <property type="project" value="UniProtKB-KW"/>
</dbReference>
<evidence type="ECO:0000313" key="2">
    <source>
        <dbReference type="EMBL" id="MDL5159133.1"/>
    </source>
</evidence>
<keyword evidence="2" id="KW-0808">Transferase</keyword>